<dbReference type="InterPro" id="IPR013216">
    <property type="entry name" value="Methyltransf_11"/>
</dbReference>
<dbReference type="Pfam" id="PF08241">
    <property type="entry name" value="Methyltransf_11"/>
    <property type="match status" value="1"/>
</dbReference>
<dbReference type="Proteomes" id="UP000231472">
    <property type="component" value="Unassembled WGS sequence"/>
</dbReference>
<sequence>MIKPMYGGLLRKISGLFKKLFRTEIRFLRKGRGPEKDRFSYQREYIDFNIKSGQKVLDVGSGGHPFPLATHLVDLYFDDNFHRGGEKLVTDNRDIVKASIENLPFKDKEFDFVYCSHLLEHVDNPDKACEEIMRVGKRGYIETPTRLSDTMFNFTKIKHHKWYVEFLADTLLFFEYDFKKQKDTGIDDFFLFYHSKWNNPFQRLVYNNRDLFVNMLLWENRFYYCVFNQKGDLISTNKRKLLNHKYL</sequence>
<feature type="domain" description="Methyltransferase type 11" evidence="1">
    <location>
        <begin position="71"/>
        <end position="139"/>
    </location>
</feature>
<dbReference type="InterPro" id="IPR029063">
    <property type="entry name" value="SAM-dependent_MTases_sf"/>
</dbReference>
<accession>A0A2H0YQP7</accession>
<evidence type="ECO:0000313" key="2">
    <source>
        <dbReference type="EMBL" id="PIS40083.1"/>
    </source>
</evidence>
<organism evidence="2 3">
    <name type="scientific">Candidatus Nealsonbacteria bacterium CG08_land_8_20_14_0_20_36_22</name>
    <dbReference type="NCBI Taxonomy" id="1974704"/>
    <lineage>
        <taxon>Bacteria</taxon>
        <taxon>Candidatus Nealsoniibacteriota</taxon>
    </lineage>
</organism>
<evidence type="ECO:0000313" key="3">
    <source>
        <dbReference type="Proteomes" id="UP000231472"/>
    </source>
</evidence>
<dbReference type="Gene3D" id="3.40.50.150">
    <property type="entry name" value="Vaccinia Virus protein VP39"/>
    <property type="match status" value="1"/>
</dbReference>
<dbReference type="CDD" id="cd02440">
    <property type="entry name" value="AdoMet_MTases"/>
    <property type="match status" value="1"/>
</dbReference>
<proteinExistence type="predicted"/>
<dbReference type="GO" id="GO:0008757">
    <property type="term" value="F:S-adenosylmethionine-dependent methyltransferase activity"/>
    <property type="evidence" value="ECO:0007669"/>
    <property type="project" value="InterPro"/>
</dbReference>
<reference evidence="3" key="1">
    <citation type="submission" date="2017-09" db="EMBL/GenBank/DDBJ databases">
        <title>Depth-based differentiation of microbial function through sediment-hosted aquifers and enrichment of novel symbionts in the deep terrestrial subsurface.</title>
        <authorList>
            <person name="Probst A.J."/>
            <person name="Ladd B."/>
            <person name="Jarett J.K."/>
            <person name="Geller-Mcgrath D.E."/>
            <person name="Sieber C.M.K."/>
            <person name="Emerson J.B."/>
            <person name="Anantharaman K."/>
            <person name="Thomas B.C."/>
            <person name="Malmstrom R."/>
            <person name="Stieglmeier M."/>
            <person name="Klingl A."/>
            <person name="Woyke T."/>
            <person name="Ryan C.M."/>
            <person name="Banfield J.F."/>
        </authorList>
    </citation>
    <scope>NUCLEOTIDE SEQUENCE [LARGE SCALE GENOMIC DNA]</scope>
</reference>
<dbReference type="SUPFAM" id="SSF53335">
    <property type="entry name" value="S-adenosyl-L-methionine-dependent methyltransferases"/>
    <property type="match status" value="1"/>
</dbReference>
<dbReference type="EMBL" id="PEYC01000032">
    <property type="protein sequence ID" value="PIS40083.1"/>
    <property type="molecule type" value="Genomic_DNA"/>
</dbReference>
<comment type="caution">
    <text evidence="2">The sequence shown here is derived from an EMBL/GenBank/DDBJ whole genome shotgun (WGS) entry which is preliminary data.</text>
</comment>
<dbReference type="AlphaFoldDB" id="A0A2H0YQP7"/>
<evidence type="ECO:0000259" key="1">
    <source>
        <dbReference type="Pfam" id="PF08241"/>
    </source>
</evidence>
<protein>
    <recommendedName>
        <fullName evidence="1">Methyltransferase type 11 domain-containing protein</fullName>
    </recommendedName>
</protein>
<gene>
    <name evidence="2" type="ORF">COT32_01695</name>
</gene>
<name>A0A2H0YQP7_9BACT</name>